<dbReference type="Proteomes" id="UP001060085">
    <property type="component" value="Linkage Group LG02"/>
</dbReference>
<reference evidence="2" key="1">
    <citation type="journal article" date="2023" name="Nat. Plants">
        <title>Single-cell RNA sequencing provides a high-resolution roadmap for understanding the multicellular compartmentation of specialized metabolism.</title>
        <authorList>
            <person name="Sun S."/>
            <person name="Shen X."/>
            <person name="Li Y."/>
            <person name="Li Y."/>
            <person name="Wang S."/>
            <person name="Li R."/>
            <person name="Zhang H."/>
            <person name="Shen G."/>
            <person name="Guo B."/>
            <person name="Wei J."/>
            <person name="Xu J."/>
            <person name="St-Pierre B."/>
            <person name="Chen S."/>
            <person name="Sun C."/>
        </authorList>
    </citation>
    <scope>NUCLEOTIDE SEQUENCE [LARGE SCALE GENOMIC DNA]</scope>
</reference>
<dbReference type="EMBL" id="CM044702">
    <property type="protein sequence ID" value="KAI5677167.1"/>
    <property type="molecule type" value="Genomic_DNA"/>
</dbReference>
<evidence type="ECO:0000313" key="2">
    <source>
        <dbReference type="Proteomes" id="UP001060085"/>
    </source>
</evidence>
<protein>
    <submittedName>
        <fullName evidence="1">Uncharacterized protein</fullName>
    </submittedName>
</protein>
<organism evidence="1 2">
    <name type="scientific">Catharanthus roseus</name>
    <name type="common">Madagascar periwinkle</name>
    <name type="synonym">Vinca rosea</name>
    <dbReference type="NCBI Taxonomy" id="4058"/>
    <lineage>
        <taxon>Eukaryota</taxon>
        <taxon>Viridiplantae</taxon>
        <taxon>Streptophyta</taxon>
        <taxon>Embryophyta</taxon>
        <taxon>Tracheophyta</taxon>
        <taxon>Spermatophyta</taxon>
        <taxon>Magnoliopsida</taxon>
        <taxon>eudicotyledons</taxon>
        <taxon>Gunneridae</taxon>
        <taxon>Pentapetalae</taxon>
        <taxon>asterids</taxon>
        <taxon>lamiids</taxon>
        <taxon>Gentianales</taxon>
        <taxon>Apocynaceae</taxon>
        <taxon>Rauvolfioideae</taxon>
        <taxon>Vinceae</taxon>
        <taxon>Catharanthinae</taxon>
        <taxon>Catharanthus</taxon>
    </lineage>
</organism>
<keyword evidence="2" id="KW-1185">Reference proteome</keyword>
<name>A0ACC0BWU3_CATRO</name>
<accession>A0ACC0BWU3</accession>
<evidence type="ECO:0000313" key="1">
    <source>
        <dbReference type="EMBL" id="KAI5677167.1"/>
    </source>
</evidence>
<proteinExistence type="predicted"/>
<gene>
    <name evidence="1" type="ORF">M9H77_08117</name>
</gene>
<comment type="caution">
    <text evidence="1">The sequence shown here is derived from an EMBL/GenBank/DDBJ whole genome shotgun (WGS) entry which is preliminary data.</text>
</comment>
<sequence length="229" mass="25729">MNDLADRNKDSLASYCMMCLRLDGEISCILAGPFSRQSLSKIHWCRRNDLHRKIGDGRMMNKMMVHRCYFLVYWFEDFDFNALSKYIFLIGPVFARSGKRPGASAVILQKVAGSGKPLWLDLASHTDTRCKLIRKLKRSSINICPLSAISVAGLDTITLNVRQKLLHFQELPTPNWRISLKPNLGSTEKGNPTPVYKENLSSIASSAVTTIHHLSSILDANKAACLPRH</sequence>